<dbReference type="AlphaFoldDB" id="A0A251SNB9"/>
<evidence type="ECO:0000313" key="1">
    <source>
        <dbReference type="EMBL" id="OTG00338.1"/>
    </source>
</evidence>
<dbReference type="InterPro" id="IPR027409">
    <property type="entry name" value="GroEL-like_apical_dom_sf"/>
</dbReference>
<proteinExistence type="predicted"/>
<dbReference type="EMBL" id="CM007902">
    <property type="protein sequence ID" value="OTG00338.1"/>
    <property type="molecule type" value="Genomic_DNA"/>
</dbReference>
<dbReference type="SUPFAM" id="SSF52029">
    <property type="entry name" value="GroEL apical domain-like"/>
    <property type="match status" value="1"/>
</dbReference>
<name>A0A251SNB9_HELAN</name>
<protein>
    <submittedName>
        <fullName evidence="1">Putative groEL-like apical domain-containing protein</fullName>
    </submittedName>
</protein>
<dbReference type="Gene3D" id="3.50.7.10">
    <property type="entry name" value="GroEL"/>
    <property type="match status" value="1"/>
</dbReference>
<organism evidence="1 2">
    <name type="scientific">Helianthus annuus</name>
    <name type="common">Common sunflower</name>
    <dbReference type="NCBI Taxonomy" id="4232"/>
    <lineage>
        <taxon>Eukaryota</taxon>
        <taxon>Viridiplantae</taxon>
        <taxon>Streptophyta</taxon>
        <taxon>Embryophyta</taxon>
        <taxon>Tracheophyta</taxon>
        <taxon>Spermatophyta</taxon>
        <taxon>Magnoliopsida</taxon>
        <taxon>eudicotyledons</taxon>
        <taxon>Gunneridae</taxon>
        <taxon>Pentapetalae</taxon>
        <taxon>asterids</taxon>
        <taxon>campanulids</taxon>
        <taxon>Asterales</taxon>
        <taxon>Asteraceae</taxon>
        <taxon>Asteroideae</taxon>
        <taxon>Heliantheae alliance</taxon>
        <taxon>Heliantheae</taxon>
        <taxon>Helianthus</taxon>
    </lineage>
</organism>
<dbReference type="InParanoid" id="A0A251SNB9"/>
<dbReference type="Proteomes" id="UP000215914">
    <property type="component" value="Chromosome 13"/>
</dbReference>
<evidence type="ECO:0000313" key="2">
    <source>
        <dbReference type="Proteomes" id="UP000215914"/>
    </source>
</evidence>
<keyword evidence="2" id="KW-1185">Reference proteome</keyword>
<gene>
    <name evidence="1" type="ORF">HannXRQ_Chr13g0389861</name>
</gene>
<reference evidence="2" key="1">
    <citation type="journal article" date="2017" name="Nature">
        <title>The sunflower genome provides insights into oil metabolism, flowering and Asterid evolution.</title>
        <authorList>
            <person name="Badouin H."/>
            <person name="Gouzy J."/>
            <person name="Grassa C.J."/>
            <person name="Murat F."/>
            <person name="Staton S.E."/>
            <person name="Cottret L."/>
            <person name="Lelandais-Briere C."/>
            <person name="Owens G.L."/>
            <person name="Carrere S."/>
            <person name="Mayjonade B."/>
            <person name="Legrand L."/>
            <person name="Gill N."/>
            <person name="Kane N.C."/>
            <person name="Bowers J.E."/>
            <person name="Hubner S."/>
            <person name="Bellec A."/>
            <person name="Berard A."/>
            <person name="Berges H."/>
            <person name="Blanchet N."/>
            <person name="Boniface M.C."/>
            <person name="Brunel D."/>
            <person name="Catrice O."/>
            <person name="Chaidir N."/>
            <person name="Claudel C."/>
            <person name="Donnadieu C."/>
            <person name="Faraut T."/>
            <person name="Fievet G."/>
            <person name="Helmstetter N."/>
            <person name="King M."/>
            <person name="Knapp S.J."/>
            <person name="Lai Z."/>
            <person name="Le Paslier M.C."/>
            <person name="Lippi Y."/>
            <person name="Lorenzon L."/>
            <person name="Mandel J.R."/>
            <person name="Marage G."/>
            <person name="Marchand G."/>
            <person name="Marquand E."/>
            <person name="Bret-Mestries E."/>
            <person name="Morien E."/>
            <person name="Nambeesan S."/>
            <person name="Nguyen T."/>
            <person name="Pegot-Espagnet P."/>
            <person name="Pouilly N."/>
            <person name="Raftis F."/>
            <person name="Sallet E."/>
            <person name="Schiex T."/>
            <person name="Thomas J."/>
            <person name="Vandecasteele C."/>
            <person name="Vares D."/>
            <person name="Vear F."/>
            <person name="Vautrin S."/>
            <person name="Crespi M."/>
            <person name="Mangin B."/>
            <person name="Burke J.M."/>
            <person name="Salse J."/>
            <person name="Munos S."/>
            <person name="Vincourt P."/>
            <person name="Rieseberg L.H."/>
            <person name="Langlade N.B."/>
        </authorList>
    </citation>
    <scope>NUCLEOTIDE SEQUENCE [LARGE SCALE GENOMIC DNA]</scope>
    <source>
        <strain evidence="2">cv. SF193</strain>
    </source>
</reference>
<sequence>MELAAWERVVSVHPCNQKSLLIIAEDIESEALATLILKKICVGIKCSIFTTGQTGKQKIARRIESCQKCILVCIIFGNPDNL</sequence>
<accession>A0A251SNB9</accession>